<feature type="compositionally biased region" description="Polar residues" evidence="1">
    <location>
        <begin position="319"/>
        <end position="341"/>
    </location>
</feature>
<feature type="compositionally biased region" description="Low complexity" evidence="1">
    <location>
        <begin position="346"/>
        <end position="375"/>
    </location>
</feature>
<feature type="compositionally biased region" description="Polar residues" evidence="1">
    <location>
        <begin position="82"/>
        <end position="91"/>
    </location>
</feature>
<evidence type="ECO:0000313" key="3">
    <source>
        <dbReference type="Proteomes" id="UP000051574"/>
    </source>
</evidence>
<proteinExistence type="predicted"/>
<gene>
    <name evidence="2" type="ORF">AMK59_5070</name>
</gene>
<dbReference type="Proteomes" id="UP000051574">
    <property type="component" value="Unassembled WGS sequence"/>
</dbReference>
<dbReference type="EMBL" id="LJIG01016345">
    <property type="protein sequence ID" value="KRT80880.1"/>
    <property type="molecule type" value="Genomic_DNA"/>
</dbReference>
<feature type="compositionally biased region" description="Low complexity" evidence="1">
    <location>
        <begin position="131"/>
        <end position="141"/>
    </location>
</feature>
<evidence type="ECO:0000313" key="2">
    <source>
        <dbReference type="EMBL" id="KRT80880.1"/>
    </source>
</evidence>
<evidence type="ECO:0000256" key="1">
    <source>
        <dbReference type="SAM" id="MobiDB-lite"/>
    </source>
</evidence>
<feature type="compositionally biased region" description="Low complexity" evidence="1">
    <location>
        <begin position="49"/>
        <end position="68"/>
    </location>
</feature>
<dbReference type="AlphaFoldDB" id="A0A0T6B089"/>
<keyword evidence="3" id="KW-1185">Reference proteome</keyword>
<feature type="region of interest" description="Disordered" evidence="1">
    <location>
        <begin position="254"/>
        <end position="392"/>
    </location>
</feature>
<feature type="compositionally biased region" description="Polar residues" evidence="1">
    <location>
        <begin position="100"/>
        <end position="125"/>
    </location>
</feature>
<feature type="region of interest" description="Disordered" evidence="1">
    <location>
        <begin position="18"/>
        <end position="161"/>
    </location>
</feature>
<feature type="compositionally biased region" description="Basic and acidic residues" evidence="1">
    <location>
        <begin position="289"/>
        <end position="300"/>
    </location>
</feature>
<feature type="compositionally biased region" description="Basic residues" evidence="1">
    <location>
        <begin position="382"/>
        <end position="392"/>
    </location>
</feature>
<reference evidence="2 3" key="1">
    <citation type="submission" date="2015-09" db="EMBL/GenBank/DDBJ databases">
        <title>Draft genome of the scarab beetle Oryctes borbonicus.</title>
        <authorList>
            <person name="Meyer J.M."/>
            <person name="Markov G.V."/>
            <person name="Baskaran P."/>
            <person name="Herrmann M."/>
            <person name="Sommer R.J."/>
            <person name="Roedelsperger C."/>
        </authorList>
    </citation>
    <scope>NUCLEOTIDE SEQUENCE [LARGE SCALE GENOMIC DNA]</scope>
    <source>
        <strain evidence="2">OB123</strain>
        <tissue evidence="2">Whole animal</tissue>
    </source>
</reference>
<feature type="compositionally biased region" description="Polar residues" evidence="1">
    <location>
        <begin position="142"/>
        <end position="152"/>
    </location>
</feature>
<name>A0A0T6B089_9SCAR</name>
<protein>
    <submittedName>
        <fullName evidence="2">Uncharacterized protein</fullName>
    </submittedName>
</protein>
<accession>A0A0T6B089</accession>
<dbReference type="OrthoDB" id="784962at2759"/>
<feature type="non-terminal residue" evidence="2">
    <location>
        <position position="392"/>
    </location>
</feature>
<sequence>MASHLAAQDYLARLQASGLNFPGLGNPADPYSSLGLTTLGGSHHKTSKTPKSSASSSSSSSSLPKQQSQGTGNLSTKEKSIHNAQSNIGKSSENRHDLNVKTSSPMPNSKGSVSSTTPKYSNVSGLTIHPSASSTKLSSSSGIPNATNSSGNEQKKSKNTSSCNDIAFMKNTIDKPRSTPPSTSIFTNPLSMASNVEKCSMVSNTSTTPPITSSSTVPSLPSSILSDPNSILGGVRLPPDTEIIKYTSSIVGPKIPGTTNRGRKKTISLDPPSVSLHPTLSSTGMLIERSTKRPKLDQAEMHSPTSPNDRVEVIKLPATNGSPSGISMFGSGNNGSNTEPSSDGPLNLSLKANSTSSSSNHTSSSLNSLSNMSANIGMDRISRRKPGPKPRK</sequence>
<organism evidence="2 3">
    <name type="scientific">Oryctes borbonicus</name>
    <dbReference type="NCBI Taxonomy" id="1629725"/>
    <lineage>
        <taxon>Eukaryota</taxon>
        <taxon>Metazoa</taxon>
        <taxon>Ecdysozoa</taxon>
        <taxon>Arthropoda</taxon>
        <taxon>Hexapoda</taxon>
        <taxon>Insecta</taxon>
        <taxon>Pterygota</taxon>
        <taxon>Neoptera</taxon>
        <taxon>Endopterygota</taxon>
        <taxon>Coleoptera</taxon>
        <taxon>Polyphaga</taxon>
        <taxon>Scarabaeiformia</taxon>
        <taxon>Scarabaeidae</taxon>
        <taxon>Dynastinae</taxon>
        <taxon>Oryctes</taxon>
    </lineage>
</organism>
<comment type="caution">
    <text evidence="2">The sequence shown here is derived from an EMBL/GenBank/DDBJ whole genome shotgun (WGS) entry which is preliminary data.</text>
</comment>